<dbReference type="InterPro" id="IPR008965">
    <property type="entry name" value="CBM2/CBM3_carb-bd_dom_sf"/>
</dbReference>
<dbReference type="SUPFAM" id="SSF51445">
    <property type="entry name" value="(Trans)glycosidases"/>
    <property type="match status" value="1"/>
</dbReference>
<dbReference type="Proteomes" id="UP001589776">
    <property type="component" value="Unassembled WGS sequence"/>
</dbReference>
<feature type="signal peptide" evidence="4">
    <location>
        <begin position="1"/>
        <end position="21"/>
    </location>
</feature>
<dbReference type="InterPro" id="IPR001119">
    <property type="entry name" value="SLH_dom"/>
</dbReference>
<feature type="region of interest" description="Disordered" evidence="5">
    <location>
        <begin position="785"/>
        <end position="826"/>
    </location>
</feature>
<dbReference type="EC" id="3.2.1.89" evidence="4"/>
<evidence type="ECO:0000259" key="6">
    <source>
        <dbReference type="PROSITE" id="PS51272"/>
    </source>
</evidence>
<dbReference type="Gene3D" id="2.60.40.680">
    <property type="match status" value="1"/>
</dbReference>
<dbReference type="CDD" id="cd08547">
    <property type="entry name" value="Type_II_cohesin"/>
    <property type="match status" value="1"/>
</dbReference>
<dbReference type="RefSeq" id="WP_377471960.1">
    <property type="nucleotide sequence ID" value="NZ_JBHLWN010000076.1"/>
</dbReference>
<accession>A0ABV6DPK1</accession>
<dbReference type="Pfam" id="PF07745">
    <property type="entry name" value="Glyco_hydro_53"/>
    <property type="match status" value="1"/>
</dbReference>
<proteinExistence type="inferred from homology"/>
<comment type="similarity">
    <text evidence="1 4">Belongs to the glycosyl hydrolase 53 family.</text>
</comment>
<evidence type="ECO:0000256" key="5">
    <source>
        <dbReference type="SAM" id="MobiDB-lite"/>
    </source>
</evidence>
<comment type="caution">
    <text evidence="7">The sequence shown here is derived from an EMBL/GenBank/DDBJ whole genome shotgun (WGS) entry which is preliminary data.</text>
</comment>
<comment type="catalytic activity">
    <reaction evidence="4">
        <text>The enzyme specifically hydrolyzes (1-&gt;4)-beta-D-galactosidic linkages in type I arabinogalactans.</text>
        <dbReference type="EC" id="3.2.1.89"/>
    </reaction>
</comment>
<dbReference type="InterPro" id="IPR011683">
    <property type="entry name" value="Glyco_hydro_53"/>
</dbReference>
<evidence type="ECO:0000256" key="4">
    <source>
        <dbReference type="RuleBase" id="RU361192"/>
    </source>
</evidence>
<evidence type="ECO:0000313" key="7">
    <source>
        <dbReference type="EMBL" id="MFC0214570.1"/>
    </source>
</evidence>
<keyword evidence="8" id="KW-1185">Reference proteome</keyword>
<evidence type="ECO:0000256" key="3">
    <source>
        <dbReference type="ARBA" id="ARBA00023295"/>
    </source>
</evidence>
<dbReference type="InterPro" id="IPR017853">
    <property type="entry name" value="GH"/>
</dbReference>
<feature type="compositionally biased region" description="Polar residues" evidence="5">
    <location>
        <begin position="806"/>
        <end position="815"/>
    </location>
</feature>
<dbReference type="InterPro" id="IPR002102">
    <property type="entry name" value="Cohesin_dom"/>
</dbReference>
<dbReference type="PANTHER" id="PTHR34983:SF2">
    <property type="entry name" value="ENDO-BETA-1,4-GALACTANASE"/>
    <property type="match status" value="1"/>
</dbReference>
<dbReference type="Pfam" id="PF00395">
    <property type="entry name" value="SLH"/>
    <property type="match status" value="3"/>
</dbReference>
<keyword evidence="4" id="KW-0732">Signal</keyword>
<dbReference type="GO" id="GO:0016787">
    <property type="term" value="F:hydrolase activity"/>
    <property type="evidence" value="ECO:0007669"/>
    <property type="project" value="UniProtKB-KW"/>
</dbReference>
<dbReference type="Pfam" id="PF07532">
    <property type="entry name" value="Big_4"/>
    <property type="match status" value="1"/>
</dbReference>
<feature type="domain" description="SLH" evidence="6">
    <location>
        <begin position="1160"/>
        <end position="1215"/>
    </location>
</feature>
<keyword evidence="2 4" id="KW-0378">Hydrolase</keyword>
<dbReference type="PANTHER" id="PTHR34983">
    <property type="entry name" value="ARABINOGALACTAN ENDO-BETA-1,4-GALACTANASE A"/>
    <property type="match status" value="1"/>
</dbReference>
<keyword evidence="3 4" id="KW-0326">Glycosidase</keyword>
<dbReference type="EMBL" id="JBHLWN010000076">
    <property type="protein sequence ID" value="MFC0214570.1"/>
    <property type="molecule type" value="Genomic_DNA"/>
</dbReference>
<dbReference type="Gene3D" id="3.20.20.80">
    <property type="entry name" value="Glycosidases"/>
    <property type="match status" value="1"/>
</dbReference>
<dbReference type="SUPFAM" id="SSF49384">
    <property type="entry name" value="Carbohydrate-binding domain"/>
    <property type="match status" value="1"/>
</dbReference>
<feature type="domain" description="SLH" evidence="6">
    <location>
        <begin position="1096"/>
        <end position="1154"/>
    </location>
</feature>
<organism evidence="7 8">
    <name type="scientific">Paenibacillus chartarius</name>
    <dbReference type="NCBI Taxonomy" id="747481"/>
    <lineage>
        <taxon>Bacteria</taxon>
        <taxon>Bacillati</taxon>
        <taxon>Bacillota</taxon>
        <taxon>Bacilli</taxon>
        <taxon>Bacillales</taxon>
        <taxon>Paenibacillaceae</taxon>
        <taxon>Paenibacillus</taxon>
    </lineage>
</organism>
<sequence>MRKKTLCSFLAIVPMLFTVSAGIGHGAEAKAAGVIALSAPAEESVHINPIPGISPSFIRGADISMLKQLEEKGAKFYDNGQERDHLDILKDRGVNWIRLRIWNNPANGNLVLDSEGKPLGVGGGYNDLQTTVELAKRAKAKGFKVLLDFHYSDFWADPGKQYKPYEWKDVTGPALEKALYTYTDQVLKAMKAEQAMPDMVQIGNELNNGMVWNDGKTWQQTAGETIGGYDGFAGLLKQGVKAVRDNDPNAQDPSKKIKVMIHLADGGDNELYHRVFDALTARQLDYDIIGFSYYPYWHGTMDRLQHNLNDISKRYNKEVLVAEVAYAYTLDNGDSLSNNFGENEQNEGGYRATVQGQAQLVRDVMEAVTQVPDSKGLGIFYWEPDWIPVNGAGWREGEGNGWDNQAMFDFQGHALASLNVFNVSSSGTVIPAMMIGIRPVEATVALETEVTLPPYVKADFSDHSVRKYPVVWDTIDPQLLMKPNTFTVNGTINANGETLLAKAVIKVEGLTNYVGNPGFEKGSFEGWTISGDTSVFRVKNESSNAYSGDYSIHYWSDKTTSFTVRQTITGLKNGTYTLKARTQGDGGEKLLQLFASEYGGETKTADIVNTKWHEWKTPVISEIQVTNGQLTIGVNAEIGGGNWGNIDDFELVFDESAQTLAVPADIVPGAVFTAKTGVKRQPSQVYAQDVSIEYDSSLFELLEAKTAEGTDIVSLDHRMPGILSLLASTKGGIAGAAEPVQLMFKAKTLGTGAIKVTKAAWGTAPNGQVHKPAHLADTEVTVRIQDQGDGDDDGSGEDEAPAPSAPQGNGRQQASEPGPSKPNEAGIVSIPAIFDAKLGRATAQASLDTLTALAQRLKEQGGSQEARITVELPKVEGAKRYALELPAQWFNPNERSVKLDIVTPHGILSVPSGMLGTDGAPDGERVDLSIGEADVSALPADVKARIGGRPVVQLNLHVEGKPVAWNNPDSAVTVQIPYKPGQAEAANTEQLTIWYVSPSGELAPIPNAKYDSFRGSMIFSTTHFSDYAIAYEPKTFPDVSQVMWAKEAIDILASKGVVTGTDTSVFTPDAKVTRADFVVMLVRALGLTAGVETNFSDVAESDYYYEEVGIAKKLGIVNGKNVEAFAPNEIVSREDLMVIAARAMQAAKLQPAAGNGVNLLDEFEDRASIADYAVQAVGGLVQAGIVNGREGGIAPKEPTTRAEAAVIVYRLISRR</sequence>
<feature type="compositionally biased region" description="Acidic residues" evidence="5">
    <location>
        <begin position="788"/>
        <end position="800"/>
    </location>
</feature>
<dbReference type="Gene3D" id="2.60.120.260">
    <property type="entry name" value="Galactose-binding domain-like"/>
    <property type="match status" value="1"/>
</dbReference>
<feature type="chain" id="PRO_5044987795" description="Arabinogalactan endo-beta-1,4-galactanase" evidence="4">
    <location>
        <begin position="22"/>
        <end position="1215"/>
    </location>
</feature>
<gene>
    <name evidence="7" type="ORF">ACFFK0_19285</name>
</gene>
<dbReference type="InterPro" id="IPR011081">
    <property type="entry name" value="Big_4"/>
</dbReference>
<name>A0ABV6DPK1_9BACL</name>
<feature type="domain" description="SLH" evidence="6">
    <location>
        <begin position="1032"/>
        <end position="1095"/>
    </location>
</feature>
<reference evidence="7 8" key="1">
    <citation type="submission" date="2024-09" db="EMBL/GenBank/DDBJ databases">
        <authorList>
            <person name="Sun Q."/>
            <person name="Mori K."/>
        </authorList>
    </citation>
    <scope>NUCLEOTIDE SEQUENCE [LARGE SCALE GENOMIC DNA]</scope>
    <source>
        <strain evidence="7 8">CCM 7759</strain>
    </source>
</reference>
<dbReference type="PROSITE" id="PS51272">
    <property type="entry name" value="SLH"/>
    <property type="match status" value="3"/>
</dbReference>
<dbReference type="Pfam" id="PF00963">
    <property type="entry name" value="Cohesin"/>
    <property type="match status" value="1"/>
</dbReference>
<evidence type="ECO:0000313" key="8">
    <source>
        <dbReference type="Proteomes" id="UP001589776"/>
    </source>
</evidence>
<evidence type="ECO:0000256" key="1">
    <source>
        <dbReference type="ARBA" id="ARBA00010687"/>
    </source>
</evidence>
<evidence type="ECO:0000256" key="2">
    <source>
        <dbReference type="ARBA" id="ARBA00022801"/>
    </source>
</evidence>
<protein>
    <recommendedName>
        <fullName evidence="4">Arabinogalactan endo-beta-1,4-galactanase</fullName>
        <ecNumber evidence="4">3.2.1.89</ecNumber>
    </recommendedName>
</protein>